<name>A0A0S6W968_VECG1</name>
<keyword evidence="2" id="KW-1185">Reference proteome</keyword>
<gene>
    <name evidence="1" type="ORF">U27_01683</name>
</gene>
<sequence>MNYWHIETEKDLTIFQKTSEKFVLARERIILVVFLDKLFLYSTCFMKYVEMKIMY</sequence>
<dbReference type="STRING" id="1499967.U27_01683"/>
<protein>
    <submittedName>
        <fullName evidence="1">Uncharacterized protein</fullName>
    </submittedName>
</protein>
<dbReference type="HOGENOM" id="CLU_3022685_0_0_0"/>
<reference evidence="1" key="1">
    <citation type="journal article" date="2015" name="PeerJ">
        <title>First genomic representation of candidate bacterial phylum KSB3 points to enhanced environmental sensing as a trigger of wastewater bulking.</title>
        <authorList>
            <person name="Sekiguchi Y."/>
            <person name="Ohashi A."/>
            <person name="Parks D.H."/>
            <person name="Yamauchi T."/>
            <person name="Tyson G.W."/>
            <person name="Hugenholtz P."/>
        </authorList>
    </citation>
    <scope>NUCLEOTIDE SEQUENCE [LARGE SCALE GENOMIC DNA]</scope>
</reference>
<accession>A0A0S6W968</accession>
<dbReference type="Proteomes" id="UP000030661">
    <property type="component" value="Unassembled WGS sequence"/>
</dbReference>
<proteinExistence type="predicted"/>
<evidence type="ECO:0000313" key="1">
    <source>
        <dbReference type="EMBL" id="GAK54852.1"/>
    </source>
</evidence>
<organism evidence="1">
    <name type="scientific">Vecturithrix granuli</name>
    <dbReference type="NCBI Taxonomy" id="1499967"/>
    <lineage>
        <taxon>Bacteria</taxon>
        <taxon>Candidatus Moduliflexota</taxon>
        <taxon>Candidatus Vecturitrichia</taxon>
        <taxon>Candidatus Vecturitrichales</taxon>
        <taxon>Candidatus Vecturitrichaceae</taxon>
        <taxon>Candidatus Vecturithrix</taxon>
    </lineage>
</organism>
<evidence type="ECO:0000313" key="2">
    <source>
        <dbReference type="Proteomes" id="UP000030661"/>
    </source>
</evidence>
<dbReference type="AlphaFoldDB" id="A0A0S6W968"/>
<dbReference type="EMBL" id="DF820463">
    <property type="protein sequence ID" value="GAK54852.1"/>
    <property type="molecule type" value="Genomic_DNA"/>
</dbReference>